<dbReference type="CDD" id="cd00174">
    <property type="entry name" value="SH3"/>
    <property type="match status" value="1"/>
</dbReference>
<dbReference type="InterPro" id="IPR001452">
    <property type="entry name" value="SH3_domain"/>
</dbReference>
<protein>
    <submittedName>
        <fullName evidence="5">Dual adapter for phosphotyrosine and 3-phosphotyrosine and 3-phosphoinositide</fullName>
    </submittedName>
</protein>
<dbReference type="SMART" id="SM00326">
    <property type="entry name" value="SH3"/>
    <property type="match status" value="1"/>
</dbReference>
<feature type="domain" description="PH" evidence="4">
    <location>
        <begin position="72"/>
        <end position="168"/>
    </location>
</feature>
<dbReference type="Pfam" id="PF00169">
    <property type="entry name" value="PH"/>
    <property type="match status" value="1"/>
</dbReference>
<gene>
    <name evidence="5" type="ORF">M0812_03042</name>
</gene>
<dbReference type="EMBL" id="JANTQA010000048">
    <property type="protein sequence ID" value="KAJ3431362.1"/>
    <property type="molecule type" value="Genomic_DNA"/>
</dbReference>
<evidence type="ECO:0000313" key="6">
    <source>
        <dbReference type="Proteomes" id="UP001146793"/>
    </source>
</evidence>
<dbReference type="InterPro" id="IPR001849">
    <property type="entry name" value="PH_domain"/>
</dbReference>
<organism evidence="5 6">
    <name type="scientific">Anaeramoeba flamelloides</name>
    <dbReference type="NCBI Taxonomy" id="1746091"/>
    <lineage>
        <taxon>Eukaryota</taxon>
        <taxon>Metamonada</taxon>
        <taxon>Anaeramoebidae</taxon>
        <taxon>Anaeramoeba</taxon>
    </lineage>
</organism>
<name>A0AAV7YRN0_9EUKA</name>
<evidence type="ECO:0000256" key="1">
    <source>
        <dbReference type="ARBA" id="ARBA00022443"/>
    </source>
</evidence>
<proteinExistence type="predicted"/>
<dbReference type="SUPFAM" id="SSF50729">
    <property type="entry name" value="PH domain-like"/>
    <property type="match status" value="1"/>
</dbReference>
<accession>A0AAV7YRN0</accession>
<dbReference type="SUPFAM" id="SSF50044">
    <property type="entry name" value="SH3-domain"/>
    <property type="match status" value="1"/>
</dbReference>
<dbReference type="Pfam" id="PF07653">
    <property type="entry name" value="SH3_2"/>
    <property type="match status" value="1"/>
</dbReference>
<evidence type="ECO:0000313" key="5">
    <source>
        <dbReference type="EMBL" id="KAJ3431362.1"/>
    </source>
</evidence>
<dbReference type="InterPro" id="IPR036028">
    <property type="entry name" value="SH3-like_dom_sf"/>
</dbReference>
<dbReference type="InterPro" id="IPR011993">
    <property type="entry name" value="PH-like_dom_sf"/>
</dbReference>
<feature type="domain" description="SH3" evidence="3">
    <location>
        <begin position="1"/>
        <end position="62"/>
    </location>
</feature>
<evidence type="ECO:0000256" key="2">
    <source>
        <dbReference type="PROSITE-ProRule" id="PRU00192"/>
    </source>
</evidence>
<dbReference type="PROSITE" id="PS50002">
    <property type="entry name" value="SH3"/>
    <property type="match status" value="1"/>
</dbReference>
<dbReference type="Proteomes" id="UP001146793">
    <property type="component" value="Unassembled WGS sequence"/>
</dbReference>
<dbReference type="SMART" id="SM00233">
    <property type="entry name" value="PH"/>
    <property type="match status" value="1"/>
</dbReference>
<evidence type="ECO:0000259" key="3">
    <source>
        <dbReference type="PROSITE" id="PS50002"/>
    </source>
</evidence>
<dbReference type="Gene3D" id="2.30.30.40">
    <property type="entry name" value="SH3 Domains"/>
    <property type="match status" value="1"/>
</dbReference>
<dbReference type="PROSITE" id="PS50003">
    <property type="entry name" value="PH_DOMAIN"/>
    <property type="match status" value="1"/>
</dbReference>
<sequence>MSQLRYRVLHPYKSNKTEDLILNVGDLVKITHDANKGMCFGQIVDTTSKGLFPRNFVERVEENDMITHPLSQKLKQGILTKQRKRVKTWKKNYVCLFPRSIAWFKNSKTFAPSKIVHLKEIRLVLKITNPKTKKPTFVIQSNIKIWEFRCKSEKERNGWFQTIKQQISNITNECTFTESKSLKEYFSVSNDNSEKIKHKKFSKFSFNRSKSESIMNNEPIFESKMGSENSETLAQSNEIGETGNQIQILSKSQSYSIYSKNQKKLNK</sequence>
<evidence type="ECO:0000259" key="4">
    <source>
        <dbReference type="PROSITE" id="PS50003"/>
    </source>
</evidence>
<reference evidence="5" key="1">
    <citation type="submission" date="2022-08" db="EMBL/GenBank/DDBJ databases">
        <title>Novel sulphate-reducing endosymbionts in the free-living metamonad Anaeramoeba.</title>
        <authorList>
            <person name="Jerlstrom-Hultqvist J."/>
            <person name="Cepicka I."/>
            <person name="Gallot-Lavallee L."/>
            <person name="Salas-Leiva D."/>
            <person name="Curtis B.A."/>
            <person name="Zahonova K."/>
            <person name="Pipaliya S."/>
            <person name="Dacks J."/>
            <person name="Roger A.J."/>
        </authorList>
    </citation>
    <scope>NUCLEOTIDE SEQUENCE</scope>
    <source>
        <strain evidence="5">Busselton2</strain>
    </source>
</reference>
<keyword evidence="1 2" id="KW-0728">SH3 domain</keyword>
<comment type="caution">
    <text evidence="5">The sequence shown here is derived from an EMBL/GenBank/DDBJ whole genome shotgun (WGS) entry which is preliminary data.</text>
</comment>
<dbReference type="AlphaFoldDB" id="A0AAV7YRN0"/>
<dbReference type="Gene3D" id="2.30.29.30">
    <property type="entry name" value="Pleckstrin-homology domain (PH domain)/Phosphotyrosine-binding domain (PTB)"/>
    <property type="match status" value="1"/>
</dbReference>